<comment type="subcellular location">
    <subcellularLocation>
        <location evidence="4">Secreted</location>
    </subcellularLocation>
    <subcellularLocation>
        <location evidence="4">Bacterial flagellum</location>
    </subcellularLocation>
</comment>
<keyword evidence="3 4" id="KW-0975">Bacterial flagellum</keyword>
<evidence type="ECO:0000256" key="4">
    <source>
        <dbReference type="RuleBase" id="RU362073"/>
    </source>
</evidence>
<keyword evidence="4" id="KW-0964">Secreted</keyword>
<sequence length="429" mass="44872">MIINHNLMANNALRNMNINSNNSSKAMEKLSSGLRINRAGDDAAGLAISEKMRGQINGLNQASTNSQDAISLIQTAEGALNETHSILQRMRTLAVQSSSDTNTATDRSQIQKEVDQLAQEIGRIGNTTEFNTQKLLDGNFSGTFQIGANENQNLTLDVSDMRSFALGITGKAELTNSGTYTPGAGVGDTLTDGTYSVAKNGATYELQDSSGNVVAKSADGLDYTTQAADGSAGDDHLVFTQAVTSGSVTVATDAAGTTTYKGTAQFTNSGLQAGNYTYDDTNKTLVDGNGTIVAVTADGVTFKGNVNGASVTVFAATVALTDGDAVNVGGINVSDQSSANSAITTINNALETVSTQRSKLGAYQNRLEHTINNLGVSSENLTSAESRIRDVDMASEMSEYSKNSILSQAAQAMLAQANTQPQQVLQLLR</sequence>
<evidence type="ECO:0000256" key="2">
    <source>
        <dbReference type="ARBA" id="ARBA00020110"/>
    </source>
</evidence>
<dbReference type="PRINTS" id="PR00207">
    <property type="entry name" value="FLAGELLIN"/>
</dbReference>
<dbReference type="GO" id="GO:0009288">
    <property type="term" value="C:bacterial-type flagellum"/>
    <property type="evidence" value="ECO:0007669"/>
    <property type="project" value="UniProtKB-SubCell"/>
</dbReference>
<evidence type="ECO:0000313" key="8">
    <source>
        <dbReference type="Proteomes" id="UP000184604"/>
    </source>
</evidence>
<reference evidence="7 8" key="1">
    <citation type="submission" date="2016-12" db="EMBL/GenBank/DDBJ databases">
        <title>Complete genome sequence of Clostridium kluyveri JZZ isolated from the pit mud of a Chinese flavor liquor-making factory.</title>
        <authorList>
            <person name="Wang Y."/>
        </authorList>
    </citation>
    <scope>NUCLEOTIDE SEQUENCE [LARGE SCALE GENOMIC DNA]</scope>
    <source>
        <strain evidence="7 8">JZZ</strain>
    </source>
</reference>
<evidence type="ECO:0000256" key="1">
    <source>
        <dbReference type="ARBA" id="ARBA00005709"/>
    </source>
</evidence>
<dbReference type="GO" id="GO:0005198">
    <property type="term" value="F:structural molecule activity"/>
    <property type="evidence" value="ECO:0007669"/>
    <property type="project" value="UniProtKB-UniRule"/>
</dbReference>
<evidence type="ECO:0000313" key="7">
    <source>
        <dbReference type="EMBL" id="APM39295.1"/>
    </source>
</evidence>
<dbReference type="InterPro" id="IPR001029">
    <property type="entry name" value="Flagellin_N"/>
</dbReference>
<dbReference type="AlphaFoldDB" id="A0A1L5F8F9"/>
<keyword evidence="7" id="KW-0282">Flagellum</keyword>
<dbReference type="Gene3D" id="6.10.10.10">
    <property type="entry name" value="Flagellar export chaperone, C-terminal domain"/>
    <property type="match status" value="1"/>
</dbReference>
<dbReference type="Proteomes" id="UP000184604">
    <property type="component" value="Chromosome"/>
</dbReference>
<protein>
    <recommendedName>
        <fullName evidence="2 4">Flagellin</fullName>
    </recommendedName>
</protein>
<dbReference type="InterPro" id="IPR042187">
    <property type="entry name" value="Flagellin_C_sub2"/>
</dbReference>
<feature type="domain" description="Flagellin N-terminal" evidence="5">
    <location>
        <begin position="3"/>
        <end position="140"/>
    </location>
</feature>
<evidence type="ECO:0000259" key="5">
    <source>
        <dbReference type="Pfam" id="PF00669"/>
    </source>
</evidence>
<proteinExistence type="inferred from homology"/>
<dbReference type="RefSeq" id="WP_073538922.1">
    <property type="nucleotide sequence ID" value="NZ_CP018335.1"/>
</dbReference>
<feature type="domain" description="Flagellin C-terminal" evidence="6">
    <location>
        <begin position="344"/>
        <end position="428"/>
    </location>
</feature>
<keyword evidence="7" id="KW-0969">Cilium</keyword>
<dbReference type="PANTHER" id="PTHR42792">
    <property type="entry name" value="FLAGELLIN"/>
    <property type="match status" value="1"/>
</dbReference>
<dbReference type="OrthoDB" id="9796789at2"/>
<name>A0A1L5F8F9_CLOKL</name>
<evidence type="ECO:0000256" key="3">
    <source>
        <dbReference type="ARBA" id="ARBA00023143"/>
    </source>
</evidence>
<dbReference type="Gene3D" id="1.20.1330.10">
    <property type="entry name" value="f41 fragment of flagellin, N-terminal domain"/>
    <property type="match status" value="2"/>
</dbReference>
<dbReference type="SUPFAM" id="SSF64518">
    <property type="entry name" value="Phase 1 flagellin"/>
    <property type="match status" value="1"/>
</dbReference>
<dbReference type="Pfam" id="PF00700">
    <property type="entry name" value="Flagellin_C"/>
    <property type="match status" value="1"/>
</dbReference>
<keyword evidence="7" id="KW-0966">Cell projection</keyword>
<dbReference type="InterPro" id="IPR001492">
    <property type="entry name" value="Flagellin"/>
</dbReference>
<evidence type="ECO:0000259" key="6">
    <source>
        <dbReference type="Pfam" id="PF00700"/>
    </source>
</evidence>
<dbReference type="GO" id="GO:0005576">
    <property type="term" value="C:extracellular region"/>
    <property type="evidence" value="ECO:0007669"/>
    <property type="project" value="UniProtKB-SubCell"/>
</dbReference>
<dbReference type="PANTHER" id="PTHR42792:SF2">
    <property type="entry name" value="FLAGELLIN"/>
    <property type="match status" value="1"/>
</dbReference>
<dbReference type="Pfam" id="PF00669">
    <property type="entry name" value="Flagellin_N"/>
    <property type="match status" value="1"/>
</dbReference>
<comment type="function">
    <text evidence="4">Flagellin is the subunit protein which polymerizes to form the filaments of bacterial flagella.</text>
</comment>
<dbReference type="EMBL" id="CP018335">
    <property type="protein sequence ID" value="APM39295.1"/>
    <property type="molecule type" value="Genomic_DNA"/>
</dbReference>
<dbReference type="InterPro" id="IPR046358">
    <property type="entry name" value="Flagellin_C"/>
</dbReference>
<gene>
    <name evidence="7" type="ORF">BS101_11350</name>
</gene>
<organism evidence="7 8">
    <name type="scientific">Clostridium kluyveri</name>
    <dbReference type="NCBI Taxonomy" id="1534"/>
    <lineage>
        <taxon>Bacteria</taxon>
        <taxon>Bacillati</taxon>
        <taxon>Bacillota</taxon>
        <taxon>Clostridia</taxon>
        <taxon>Eubacteriales</taxon>
        <taxon>Clostridiaceae</taxon>
        <taxon>Clostridium</taxon>
    </lineage>
</organism>
<comment type="similarity">
    <text evidence="1 4">Belongs to the bacterial flagellin family.</text>
</comment>
<accession>A0A1L5F8F9</accession>